<dbReference type="InterPro" id="IPR002860">
    <property type="entry name" value="BNR_rpt"/>
</dbReference>
<protein>
    <recommendedName>
        <fullName evidence="2">Dockerin domain-containing protein</fullName>
    </recommendedName>
</protein>
<dbReference type="AlphaFoldDB" id="A0A6C0LPL9"/>
<evidence type="ECO:0000313" key="1">
    <source>
        <dbReference type="EMBL" id="QHU32856.1"/>
    </source>
</evidence>
<dbReference type="Gene3D" id="2.130.10.10">
    <property type="entry name" value="YVTN repeat-like/Quinoprotein amine dehydrogenase"/>
    <property type="match status" value="1"/>
</dbReference>
<dbReference type="InterPro" id="IPR015943">
    <property type="entry name" value="WD40/YVTN_repeat-like_dom_sf"/>
</dbReference>
<name>A0A6C0LPL9_9ZZZZ</name>
<sequence length="632" mass="69122">MSIQVQPNAITNGRYSGSCYAFGASGGFFNTQTMSEPIRLRQPDLLSKYDVTDAVQVYFSARAINKKLSIIKDASNFNTVQAWYDPISDTLHDDSLKICACDFIDGVNTESVLSVGKLSSLYFDFKTCVASYFGDPGGFASLFALENEFQVNGGVFDASAYIQTINKSKFTMNGSFVSDLSGSITVNDINRLLKFVIDSNVFNNRDPTVKNYGMVDGFVAGDLIFIPDGFTITLSLDIEPETYFPANNVGPSYLNAIRNRLNWTRGHVKRTTTSTTTNITQTTTVPVLMILTNESVENYTNFGKFWAESSAVVLDGSGNPSDISGNTNWLSISLSTDGQYQTAITNTGNIYRTDSFGQSWLVSTNIGSSTSNYVAVSFTGMHQTASNGHVIYVSNDYGVTWTPTYNAGTSNIFVSISLSGKYQTLVSSGDNVYISDDYGTTWTPLDSDTEIYQSIEIFPSAGVCLSYNGQYQTIVVENIYVSDDFGRTWINVSDSPVDGFNDRNWSGVAMSSDGKYQTAVEAGGDVHVSNDYGKHWLFVDDDKMMDKVWQSVSVSATGQYQTVLQKDGHIYTSNDYGVTWSLVENEVVQNKTWQCISISADGLLQAAIETGGSIYTSSVFGTAENPNHVCSC</sequence>
<dbReference type="SUPFAM" id="SSF110296">
    <property type="entry name" value="Oligoxyloglucan reducing end-specific cellobiohydrolase"/>
    <property type="match status" value="1"/>
</dbReference>
<proteinExistence type="predicted"/>
<dbReference type="EMBL" id="MN740542">
    <property type="protein sequence ID" value="QHU32856.1"/>
    <property type="molecule type" value="Genomic_DNA"/>
</dbReference>
<reference evidence="1" key="1">
    <citation type="journal article" date="2020" name="Nature">
        <title>Giant virus diversity and host interactions through global metagenomics.</title>
        <authorList>
            <person name="Schulz F."/>
            <person name="Roux S."/>
            <person name="Paez-Espino D."/>
            <person name="Jungbluth S."/>
            <person name="Walsh D.A."/>
            <person name="Denef V.J."/>
            <person name="McMahon K.D."/>
            <person name="Konstantinidis K.T."/>
            <person name="Eloe-Fadrosh E.A."/>
            <person name="Kyrpides N.C."/>
            <person name="Woyke T."/>
        </authorList>
    </citation>
    <scope>NUCLEOTIDE SEQUENCE</scope>
    <source>
        <strain evidence="1">GVMAG-M-3300027969-2</strain>
    </source>
</reference>
<organism evidence="1">
    <name type="scientific">viral metagenome</name>
    <dbReference type="NCBI Taxonomy" id="1070528"/>
    <lineage>
        <taxon>unclassified sequences</taxon>
        <taxon>metagenomes</taxon>
        <taxon>organismal metagenomes</taxon>
    </lineage>
</organism>
<dbReference type="Pfam" id="PF15899">
    <property type="entry name" value="BNR_6"/>
    <property type="match status" value="1"/>
</dbReference>
<dbReference type="CDD" id="cd15482">
    <property type="entry name" value="Sialidase_non-viral"/>
    <property type="match status" value="1"/>
</dbReference>
<evidence type="ECO:0008006" key="2">
    <source>
        <dbReference type="Google" id="ProtNLM"/>
    </source>
</evidence>
<accession>A0A6C0LPL9</accession>